<organism evidence="1 2">
    <name type="scientific">Streptomyces coffeae</name>
    <dbReference type="NCBI Taxonomy" id="621382"/>
    <lineage>
        <taxon>Bacteria</taxon>
        <taxon>Bacillati</taxon>
        <taxon>Actinomycetota</taxon>
        <taxon>Actinomycetes</taxon>
        <taxon>Kitasatosporales</taxon>
        <taxon>Streptomycetaceae</taxon>
        <taxon>Streptomyces</taxon>
    </lineage>
</organism>
<evidence type="ECO:0000313" key="1">
    <source>
        <dbReference type="EMBL" id="MBL1098143.1"/>
    </source>
</evidence>
<accession>A0ABS1NDJ8</accession>
<sequence>MVISLSLVLLVGIVLVLMIRNGSIKWGPGLVAILFGFLLASSDLAPDIQDFLDSVANAISDIDL</sequence>
<evidence type="ECO:0000313" key="2">
    <source>
        <dbReference type="Proteomes" id="UP000634229"/>
    </source>
</evidence>
<proteinExistence type="predicted"/>
<dbReference type="EMBL" id="JAERRF010000008">
    <property type="protein sequence ID" value="MBL1098143.1"/>
    <property type="molecule type" value="Genomic_DNA"/>
</dbReference>
<name>A0ABS1NDJ8_9ACTN</name>
<gene>
    <name evidence="1" type="ORF">JK363_15965</name>
</gene>
<dbReference type="Proteomes" id="UP000634229">
    <property type="component" value="Unassembled WGS sequence"/>
</dbReference>
<keyword evidence="2" id="KW-1185">Reference proteome</keyword>
<comment type="caution">
    <text evidence="1">The sequence shown here is derived from an EMBL/GenBank/DDBJ whole genome shotgun (WGS) entry which is preliminary data.</text>
</comment>
<protein>
    <submittedName>
        <fullName evidence="1">Uncharacterized protein</fullName>
    </submittedName>
</protein>
<reference evidence="1 2" key="1">
    <citation type="submission" date="2021-01" db="EMBL/GenBank/DDBJ databases">
        <title>WGS of actinomycetes isolated from Thailand.</title>
        <authorList>
            <person name="Thawai C."/>
        </authorList>
    </citation>
    <scope>NUCLEOTIDE SEQUENCE [LARGE SCALE GENOMIC DNA]</scope>
    <source>
        <strain evidence="1 2">CA1R205</strain>
    </source>
</reference>
<dbReference type="RefSeq" id="WP_201875561.1">
    <property type="nucleotide sequence ID" value="NZ_JAERRF010000008.1"/>
</dbReference>